<dbReference type="InterPro" id="IPR004291">
    <property type="entry name" value="Transposase_IS66_central"/>
</dbReference>
<feature type="region of interest" description="Disordered" evidence="1">
    <location>
        <begin position="65"/>
        <end position="105"/>
    </location>
</feature>
<evidence type="ECO:0000259" key="3">
    <source>
        <dbReference type="Pfam" id="PF13005"/>
    </source>
</evidence>
<dbReference type="Pfam" id="PF03050">
    <property type="entry name" value="DDE_Tnp_IS66"/>
    <property type="match status" value="1"/>
</dbReference>
<evidence type="ECO:0000256" key="1">
    <source>
        <dbReference type="SAM" id="MobiDB-lite"/>
    </source>
</evidence>
<dbReference type="InterPro" id="IPR052344">
    <property type="entry name" value="Transposase-related"/>
</dbReference>
<feature type="compositionally biased region" description="Low complexity" evidence="1">
    <location>
        <begin position="65"/>
        <end position="75"/>
    </location>
</feature>
<name>A0ABX7BEN3_9PROT</name>
<dbReference type="InterPro" id="IPR039552">
    <property type="entry name" value="IS66_C"/>
</dbReference>
<evidence type="ECO:0000259" key="5">
    <source>
        <dbReference type="Pfam" id="PF13817"/>
    </source>
</evidence>
<dbReference type="RefSeq" id="WP_201082120.1">
    <property type="nucleotide sequence ID" value="NZ_CP067421.1"/>
</dbReference>
<keyword evidence="6" id="KW-0614">Plasmid</keyword>
<reference evidence="6" key="1">
    <citation type="submission" date="2021-02" db="EMBL/GenBank/DDBJ databases">
        <title>Skermanella TT6 skin isolate.</title>
        <authorList>
            <person name="Lee K."/>
            <person name="Ganzorig M."/>
        </authorList>
    </citation>
    <scope>NUCLEOTIDE SEQUENCE</scope>
    <source>
        <strain evidence="6">TT6</strain>
    </source>
</reference>
<dbReference type="Pfam" id="PF13005">
    <property type="entry name" value="zf-IS66"/>
    <property type="match status" value="1"/>
</dbReference>
<protein>
    <submittedName>
        <fullName evidence="6">IS66 family transposase</fullName>
    </submittedName>
</protein>
<dbReference type="EMBL" id="CP067421">
    <property type="protein sequence ID" value="QQP92875.1"/>
    <property type="molecule type" value="Genomic_DNA"/>
</dbReference>
<evidence type="ECO:0000313" key="7">
    <source>
        <dbReference type="Proteomes" id="UP000595197"/>
    </source>
</evidence>
<dbReference type="Pfam" id="PF13817">
    <property type="entry name" value="DDE_Tnp_IS66_C"/>
    <property type="match status" value="1"/>
</dbReference>
<keyword evidence="7" id="KW-1185">Reference proteome</keyword>
<dbReference type="PANTHER" id="PTHR33678:SF1">
    <property type="entry name" value="BLL1576 PROTEIN"/>
    <property type="match status" value="1"/>
</dbReference>
<evidence type="ECO:0000259" key="4">
    <source>
        <dbReference type="Pfam" id="PF13007"/>
    </source>
</evidence>
<gene>
    <name evidence="6" type="ORF">IGS68_31030</name>
</gene>
<accession>A0ABX7BEN3</accession>
<dbReference type="NCBIfam" id="NF033517">
    <property type="entry name" value="transpos_IS66"/>
    <property type="match status" value="1"/>
</dbReference>
<sequence length="528" mass="57679">MDDARHDSNPANPKDDPLERIAVLERRVAVLTRENERLETFLAVLRHRIFGRSSEKMSPDQFSLLDTAAPAPADPGEAEPSGEDTTGRHRRSRGGRRPLPDSLPRVTREILPASTQCPCCSREMARIGQDESKQLHLVPAHAEVHVTVRPKFACRTCGELAQAPAPDDRPIERGLPTAGTIAQVVIAKYLNHMPLHRQAAHYARFGVLLATTTLYGWVEAAARDLAPIADRLLELLIRRTKIHADDTPVTVLNPGRSGTHDGRFWVYADDTRPRGGSEPSIAVFRFSAGRAGKHPGQHLAGFTGTLQADAFSGFDHLYRDGAMVEAGCLGHARRKLVDLVRAKGSPVAGEGVKQIAALYRIERRIYGLPPAERLAVRQSEAVPLLDVLRAWLTERLSQVAPRSELAKALGYMNAQWDALARYAADGTLEIDNLTAERALRGIAIGRKNWNVIGSDAAGKVAAVIYSLVETCRLNGINPEAYLTDVIGRIGRIKIQALDTLLPFNWRPPDASSSADPGRMNIAPHTAAA</sequence>
<dbReference type="InterPro" id="IPR024463">
    <property type="entry name" value="Transposase_TnpC_homeodom"/>
</dbReference>
<evidence type="ECO:0000259" key="2">
    <source>
        <dbReference type="Pfam" id="PF03050"/>
    </source>
</evidence>
<dbReference type="InterPro" id="IPR024474">
    <property type="entry name" value="Znf_dom_IS66"/>
</dbReference>
<feature type="domain" description="Transposase TnpC homeodomain" evidence="4">
    <location>
        <begin position="37"/>
        <end position="107"/>
    </location>
</feature>
<dbReference type="Pfam" id="PF13007">
    <property type="entry name" value="LZ_Tnp_IS66"/>
    <property type="match status" value="1"/>
</dbReference>
<geneLocation type="plasmid" evidence="6 7">
    <name>pTT6-1</name>
</geneLocation>
<feature type="domain" description="Transposase IS66 C-terminal" evidence="5">
    <location>
        <begin position="466"/>
        <end position="502"/>
    </location>
</feature>
<feature type="domain" description="Transposase IS66 zinc-finger binding" evidence="3">
    <location>
        <begin position="115"/>
        <end position="158"/>
    </location>
</feature>
<dbReference type="Proteomes" id="UP000595197">
    <property type="component" value="Plasmid pTT6-1"/>
</dbReference>
<dbReference type="PANTHER" id="PTHR33678">
    <property type="entry name" value="BLL1576 PROTEIN"/>
    <property type="match status" value="1"/>
</dbReference>
<evidence type="ECO:0000313" key="6">
    <source>
        <dbReference type="EMBL" id="QQP92875.1"/>
    </source>
</evidence>
<organism evidence="6 7">
    <name type="scientific">Skermanella cutis</name>
    <dbReference type="NCBI Taxonomy" id="2775420"/>
    <lineage>
        <taxon>Bacteria</taxon>
        <taxon>Pseudomonadati</taxon>
        <taxon>Pseudomonadota</taxon>
        <taxon>Alphaproteobacteria</taxon>
        <taxon>Rhodospirillales</taxon>
        <taxon>Azospirillaceae</taxon>
        <taxon>Skermanella</taxon>
    </lineage>
</organism>
<proteinExistence type="predicted"/>
<feature type="domain" description="Transposase IS66 central" evidence="2">
    <location>
        <begin position="173"/>
        <end position="459"/>
    </location>
</feature>